<organism evidence="3 4">
    <name type="scientific">Rhodococcus antarcticus</name>
    <dbReference type="NCBI Taxonomy" id="2987751"/>
    <lineage>
        <taxon>Bacteria</taxon>
        <taxon>Bacillati</taxon>
        <taxon>Actinomycetota</taxon>
        <taxon>Actinomycetes</taxon>
        <taxon>Mycobacteriales</taxon>
        <taxon>Nocardiaceae</taxon>
        <taxon>Rhodococcus</taxon>
    </lineage>
</organism>
<dbReference type="PANTHER" id="PTHR12526">
    <property type="entry name" value="GLYCOSYLTRANSFERASE"/>
    <property type="match status" value="1"/>
</dbReference>
<gene>
    <name evidence="3" type="ORF">RHODO2019_00165</name>
</gene>
<dbReference type="Gene3D" id="3.40.50.2000">
    <property type="entry name" value="Glycogen Phosphorylase B"/>
    <property type="match status" value="1"/>
</dbReference>
<reference evidence="3" key="1">
    <citation type="submission" date="2022-10" db="EMBL/GenBank/DDBJ databases">
        <title>Rhodococcus sp.75.</title>
        <authorList>
            <person name="Sun M."/>
        </authorList>
    </citation>
    <scope>NUCLEOTIDE SEQUENCE</scope>
    <source>
        <strain evidence="3">75</strain>
    </source>
</reference>
<dbReference type="EMBL" id="CP110615">
    <property type="protein sequence ID" value="UZJ24972.1"/>
    <property type="molecule type" value="Genomic_DNA"/>
</dbReference>
<dbReference type="SUPFAM" id="SSF53756">
    <property type="entry name" value="UDP-Glycosyltransferase/glycogen phosphorylase"/>
    <property type="match status" value="1"/>
</dbReference>
<dbReference type="GO" id="GO:0016757">
    <property type="term" value="F:glycosyltransferase activity"/>
    <property type="evidence" value="ECO:0007669"/>
    <property type="project" value="UniProtKB-KW"/>
</dbReference>
<name>A0ABY6NZY0_9NOCA</name>
<feature type="domain" description="Glycosyl transferase family 1" evidence="2">
    <location>
        <begin position="202"/>
        <end position="306"/>
    </location>
</feature>
<keyword evidence="1 3" id="KW-0808">Transferase</keyword>
<accession>A0ABY6NZY0</accession>
<protein>
    <submittedName>
        <fullName evidence="3">Glycosyltransferase</fullName>
        <ecNumber evidence="3">2.4.-.-</ecNumber>
    </submittedName>
</protein>
<evidence type="ECO:0000259" key="2">
    <source>
        <dbReference type="Pfam" id="PF00534"/>
    </source>
</evidence>
<keyword evidence="3" id="KW-0328">Glycosyltransferase</keyword>
<keyword evidence="4" id="KW-1185">Reference proteome</keyword>
<dbReference type="InterPro" id="IPR001296">
    <property type="entry name" value="Glyco_trans_1"/>
</dbReference>
<evidence type="ECO:0000256" key="1">
    <source>
        <dbReference type="ARBA" id="ARBA00022679"/>
    </source>
</evidence>
<dbReference type="RefSeq" id="WP_265383078.1">
    <property type="nucleotide sequence ID" value="NZ_CP110615.1"/>
</dbReference>
<dbReference type="EC" id="2.4.-.-" evidence="3"/>
<evidence type="ECO:0000313" key="3">
    <source>
        <dbReference type="EMBL" id="UZJ24972.1"/>
    </source>
</evidence>
<evidence type="ECO:0000313" key="4">
    <source>
        <dbReference type="Proteomes" id="UP001164965"/>
    </source>
</evidence>
<dbReference type="Proteomes" id="UP001164965">
    <property type="component" value="Chromosome"/>
</dbReference>
<dbReference type="Pfam" id="PF00534">
    <property type="entry name" value="Glycos_transf_1"/>
    <property type="match status" value="1"/>
</dbReference>
<proteinExistence type="predicted"/>
<sequence>MSPNRSGDLLCVPAWPLLELPADPDVVVACRPVDFGVSRWRATLTRISSAVGLARRAAHHDRLFLATAGSEIVLMGLLHRVLFRRTELVVLDPILGEPGHADVLRKIGARGVDQFIVIRRGDVATLHAQWGVPPTCTRFLKFPSPSHVGTSREVVQTDGPTLVYSAGSAFRDWPTLVAALEQLPGTQAVLSGCPESLIPPSLRHRVKCRGTLSVEEGRILLLEADIVALAMLDTVASSGPLVLLDALAAGKAVVVTDVNGTRDYIEHGRTGLLARAGSIDSLRDALEQAGDSSDRRAQLGAQAREWSTINSAAQFWEGVMEVPTA</sequence>